<reference evidence="3" key="2">
    <citation type="submission" date="2020-09" db="EMBL/GenBank/DDBJ databases">
        <authorList>
            <person name="Sun Q."/>
            <person name="Zhou Y."/>
        </authorList>
    </citation>
    <scope>NUCLEOTIDE SEQUENCE</scope>
    <source>
        <strain evidence="3">CGMCC 1.15725</strain>
    </source>
</reference>
<dbReference type="Pfam" id="PF04773">
    <property type="entry name" value="FecR"/>
    <property type="match status" value="1"/>
</dbReference>
<keyword evidence="4" id="KW-1185">Reference proteome</keyword>
<dbReference type="EMBL" id="BMJQ01000024">
    <property type="protein sequence ID" value="GGF46903.1"/>
    <property type="molecule type" value="Genomic_DNA"/>
</dbReference>
<evidence type="ECO:0000313" key="3">
    <source>
        <dbReference type="EMBL" id="GGF46903.1"/>
    </source>
</evidence>
<dbReference type="Gene3D" id="3.55.50.30">
    <property type="match status" value="1"/>
</dbReference>
<dbReference type="Pfam" id="PF16220">
    <property type="entry name" value="DUF4880"/>
    <property type="match status" value="1"/>
</dbReference>
<proteinExistence type="predicted"/>
<dbReference type="InterPro" id="IPR006860">
    <property type="entry name" value="FecR"/>
</dbReference>
<dbReference type="RefSeq" id="WP_189052038.1">
    <property type="nucleotide sequence ID" value="NZ_BMJQ01000024.1"/>
</dbReference>
<dbReference type="Gene3D" id="2.60.120.1440">
    <property type="match status" value="1"/>
</dbReference>
<evidence type="ECO:0000259" key="1">
    <source>
        <dbReference type="Pfam" id="PF04773"/>
    </source>
</evidence>
<dbReference type="Proteomes" id="UP000646365">
    <property type="component" value="Unassembled WGS sequence"/>
</dbReference>
<gene>
    <name evidence="3" type="primary">vreR</name>
    <name evidence="3" type="ORF">GCM10011611_61650</name>
</gene>
<sequence>MTAMDETTTDELNSEDDALRREAKDWVVHVATGPVTKGDLKALARWRAQSPKHAEAYARAAGLWQALGEPLEAAERVPRQDPVGRSANARRPLGRRAFVGGALAASAAAGLAVAYPPFGLWPSLGELTAQYRTGTGEQRQIALGDRSSVELNTRTSLDIRQSVEADSIELIAGEAALAAGAKPLAVHALEGRTSAIEAQFTVRCDGPVVRVTCLAGSVAVTYRGDTARILPKQQVAYAAASGLGSVTPVDPEIVAGWRDGLLVFDNETLSQVIEEVNRYRPGHIILVNAALGGRRISGRFKIARLDAVLTQFQAVFGAKVTSLPGGFVLLG</sequence>
<feature type="domain" description="FecR protein" evidence="1">
    <location>
        <begin position="130"/>
        <end position="218"/>
    </location>
</feature>
<dbReference type="PANTHER" id="PTHR30273:SF2">
    <property type="entry name" value="PROTEIN FECR"/>
    <property type="match status" value="1"/>
</dbReference>
<dbReference type="PANTHER" id="PTHR30273">
    <property type="entry name" value="PERIPLASMIC SIGNAL SENSOR AND SIGMA FACTOR ACTIVATOR FECR-RELATED"/>
    <property type="match status" value="1"/>
</dbReference>
<name>A0A8J3E5F1_9PROT</name>
<accession>A0A8J3E5F1</accession>
<reference evidence="3" key="1">
    <citation type="journal article" date="2014" name="Int. J. Syst. Evol. Microbiol.">
        <title>Complete genome sequence of Corynebacterium casei LMG S-19264T (=DSM 44701T), isolated from a smear-ripened cheese.</title>
        <authorList>
            <consortium name="US DOE Joint Genome Institute (JGI-PGF)"/>
            <person name="Walter F."/>
            <person name="Albersmeier A."/>
            <person name="Kalinowski J."/>
            <person name="Ruckert C."/>
        </authorList>
    </citation>
    <scope>NUCLEOTIDE SEQUENCE</scope>
    <source>
        <strain evidence="3">CGMCC 1.15725</strain>
    </source>
</reference>
<dbReference type="InterPro" id="IPR032623">
    <property type="entry name" value="FecR_N"/>
</dbReference>
<dbReference type="GO" id="GO:0016989">
    <property type="term" value="F:sigma factor antagonist activity"/>
    <property type="evidence" value="ECO:0007669"/>
    <property type="project" value="TreeGrafter"/>
</dbReference>
<evidence type="ECO:0000313" key="4">
    <source>
        <dbReference type="Proteomes" id="UP000646365"/>
    </source>
</evidence>
<protein>
    <submittedName>
        <fullName evidence="3">Sigma factor regulator VreR</fullName>
    </submittedName>
</protein>
<dbReference type="AlphaFoldDB" id="A0A8J3E5F1"/>
<dbReference type="PIRSF" id="PIRSF018266">
    <property type="entry name" value="FecR"/>
    <property type="match status" value="1"/>
</dbReference>
<evidence type="ECO:0000259" key="2">
    <source>
        <dbReference type="Pfam" id="PF16220"/>
    </source>
</evidence>
<dbReference type="InterPro" id="IPR012373">
    <property type="entry name" value="Ferrdict_sens_TM"/>
</dbReference>
<comment type="caution">
    <text evidence="3">The sequence shown here is derived from an EMBL/GenBank/DDBJ whole genome shotgun (WGS) entry which is preliminary data.</text>
</comment>
<organism evidence="3 4">
    <name type="scientific">Aliidongia dinghuensis</name>
    <dbReference type="NCBI Taxonomy" id="1867774"/>
    <lineage>
        <taxon>Bacteria</taxon>
        <taxon>Pseudomonadati</taxon>
        <taxon>Pseudomonadota</taxon>
        <taxon>Alphaproteobacteria</taxon>
        <taxon>Rhodospirillales</taxon>
        <taxon>Dongiaceae</taxon>
        <taxon>Aliidongia</taxon>
    </lineage>
</organism>
<feature type="domain" description="FecR N-terminal" evidence="2">
    <location>
        <begin position="21"/>
        <end position="61"/>
    </location>
</feature>